<dbReference type="GO" id="GO:0009378">
    <property type="term" value="F:four-way junction helicase activity"/>
    <property type="evidence" value="ECO:0007669"/>
    <property type="project" value="TreeGrafter"/>
</dbReference>
<dbReference type="HOGENOM" id="CLU_001103_9_7_10"/>
<dbReference type="GO" id="GO:0016787">
    <property type="term" value="F:hydrolase activity"/>
    <property type="evidence" value="ECO:0007669"/>
    <property type="project" value="UniProtKB-KW"/>
</dbReference>
<dbReference type="GO" id="GO:0030894">
    <property type="term" value="C:replisome"/>
    <property type="evidence" value="ECO:0007669"/>
    <property type="project" value="TreeGrafter"/>
</dbReference>
<evidence type="ECO:0000256" key="9">
    <source>
        <dbReference type="ARBA" id="ARBA00034617"/>
    </source>
</evidence>
<keyword evidence="2" id="KW-0479">Metal-binding</keyword>
<dbReference type="SUPFAM" id="SSF52540">
    <property type="entry name" value="P-loop containing nucleoside triphosphate hydrolases"/>
    <property type="match status" value="1"/>
</dbReference>
<dbReference type="PROSITE" id="PS51194">
    <property type="entry name" value="HELICASE_CTER"/>
    <property type="match status" value="1"/>
</dbReference>
<dbReference type="PANTHER" id="PTHR13710">
    <property type="entry name" value="DNA HELICASE RECQ FAMILY MEMBER"/>
    <property type="match status" value="1"/>
</dbReference>
<comment type="catalytic activity">
    <reaction evidence="9">
        <text>Couples ATP hydrolysis with the unwinding of duplex DNA by translocating in the 3'-5' direction.</text>
        <dbReference type="EC" id="5.6.2.4"/>
    </reaction>
</comment>
<evidence type="ECO:0000256" key="8">
    <source>
        <dbReference type="ARBA" id="ARBA00023235"/>
    </source>
</evidence>
<dbReference type="SMART" id="SM00490">
    <property type="entry name" value="HELICc"/>
    <property type="match status" value="1"/>
</dbReference>
<comment type="similarity">
    <text evidence="1">Belongs to the helicase family. RecQ subfamily.</text>
</comment>
<evidence type="ECO:0000259" key="13">
    <source>
        <dbReference type="PROSITE" id="PS51192"/>
    </source>
</evidence>
<dbReference type="GO" id="GO:0043138">
    <property type="term" value="F:3'-5' DNA helicase activity"/>
    <property type="evidence" value="ECO:0007669"/>
    <property type="project" value="UniProtKB-EC"/>
</dbReference>
<dbReference type="EMBL" id="AMEP01000102">
    <property type="protein sequence ID" value="EKX99321.1"/>
    <property type="molecule type" value="Genomic_DNA"/>
</dbReference>
<evidence type="ECO:0000256" key="6">
    <source>
        <dbReference type="ARBA" id="ARBA00022840"/>
    </source>
</evidence>
<gene>
    <name evidence="15" type="ORF">HMPREF9151_01748</name>
</gene>
<keyword evidence="8" id="KW-0413">Isomerase</keyword>
<dbReference type="GO" id="GO:0006281">
    <property type="term" value="P:DNA repair"/>
    <property type="evidence" value="ECO:0007669"/>
    <property type="project" value="TreeGrafter"/>
</dbReference>
<keyword evidence="16" id="KW-1185">Reference proteome</keyword>
<dbReference type="Pfam" id="PF00271">
    <property type="entry name" value="Helicase_C"/>
    <property type="match status" value="1"/>
</dbReference>
<evidence type="ECO:0000313" key="15">
    <source>
        <dbReference type="EMBL" id="EKX99321.1"/>
    </source>
</evidence>
<protein>
    <recommendedName>
        <fullName evidence="11">ATP-dependent DNA helicase RecQ</fullName>
        <ecNumber evidence="10">5.6.2.4</ecNumber>
    </recommendedName>
    <alternativeName>
        <fullName evidence="12">DNA 3'-5' helicase RecQ</fullName>
    </alternativeName>
</protein>
<dbReference type="Pfam" id="PF00270">
    <property type="entry name" value="DEAD"/>
    <property type="match status" value="1"/>
</dbReference>
<dbReference type="Gene3D" id="1.10.10.10">
    <property type="entry name" value="Winged helix-like DNA-binding domain superfamily/Winged helix DNA-binding domain"/>
    <property type="match status" value="1"/>
</dbReference>
<dbReference type="PROSITE" id="PS51192">
    <property type="entry name" value="HELICASE_ATP_BIND_1"/>
    <property type="match status" value="1"/>
</dbReference>
<evidence type="ECO:0000256" key="7">
    <source>
        <dbReference type="ARBA" id="ARBA00023125"/>
    </source>
</evidence>
<dbReference type="Pfam" id="PF16124">
    <property type="entry name" value="RecQ_Zn_bind"/>
    <property type="match status" value="1"/>
</dbReference>
<keyword evidence="5 15" id="KW-0347">Helicase</keyword>
<dbReference type="InterPro" id="IPR011545">
    <property type="entry name" value="DEAD/DEAH_box_helicase_dom"/>
</dbReference>
<dbReference type="CDD" id="cd17920">
    <property type="entry name" value="DEXHc_RecQ"/>
    <property type="match status" value="1"/>
</dbReference>
<evidence type="ECO:0000256" key="2">
    <source>
        <dbReference type="ARBA" id="ARBA00022723"/>
    </source>
</evidence>
<dbReference type="Gene3D" id="3.40.50.300">
    <property type="entry name" value="P-loop containing nucleotide triphosphate hydrolases"/>
    <property type="match status" value="2"/>
</dbReference>
<keyword evidence="4" id="KW-0378">Hydrolase</keyword>
<dbReference type="FunFam" id="3.40.50.300:FF:001389">
    <property type="entry name" value="ATP-dependent DNA helicase RecQ"/>
    <property type="match status" value="1"/>
</dbReference>
<feature type="domain" description="Helicase C-terminal" evidence="14">
    <location>
        <begin position="219"/>
        <end position="365"/>
    </location>
</feature>
<dbReference type="InterPro" id="IPR027417">
    <property type="entry name" value="P-loop_NTPase"/>
</dbReference>
<evidence type="ECO:0000256" key="11">
    <source>
        <dbReference type="ARBA" id="ARBA00044535"/>
    </source>
</evidence>
<dbReference type="EC" id="5.6.2.4" evidence="10"/>
<dbReference type="STRING" id="1127699.HMPREF9151_01748"/>
<accession>L1N807</accession>
<dbReference type="NCBIfam" id="TIGR00614">
    <property type="entry name" value="recQ_fam"/>
    <property type="match status" value="1"/>
</dbReference>
<dbReference type="PANTHER" id="PTHR13710:SF105">
    <property type="entry name" value="ATP-DEPENDENT DNA HELICASE Q1"/>
    <property type="match status" value="1"/>
</dbReference>
<reference evidence="15 16" key="1">
    <citation type="submission" date="2012-05" db="EMBL/GenBank/DDBJ databases">
        <authorList>
            <person name="Weinstock G."/>
            <person name="Sodergren E."/>
            <person name="Lobos E.A."/>
            <person name="Fulton L."/>
            <person name="Fulton R."/>
            <person name="Courtney L."/>
            <person name="Fronick C."/>
            <person name="O'Laughlin M."/>
            <person name="Godfrey J."/>
            <person name="Wilson R.M."/>
            <person name="Miner T."/>
            <person name="Farmer C."/>
            <person name="Delehaunty K."/>
            <person name="Cordes M."/>
            <person name="Minx P."/>
            <person name="Tomlinson C."/>
            <person name="Chen J."/>
            <person name="Wollam A."/>
            <person name="Pepin K.H."/>
            <person name="Bhonagiri V."/>
            <person name="Zhang X."/>
            <person name="Suruliraj S."/>
            <person name="Warren W."/>
            <person name="Mitreva M."/>
            <person name="Mardis E.R."/>
            <person name="Wilson R.K."/>
        </authorList>
    </citation>
    <scope>NUCLEOTIDE SEQUENCE [LARGE SCALE GENOMIC DNA]</scope>
    <source>
        <strain evidence="15 16">F0055</strain>
    </source>
</reference>
<dbReference type="InterPro" id="IPR014001">
    <property type="entry name" value="Helicase_ATP-bd"/>
</dbReference>
<dbReference type="OrthoDB" id="9763310at2"/>
<dbReference type="GO" id="GO:0006310">
    <property type="term" value="P:DNA recombination"/>
    <property type="evidence" value="ECO:0007669"/>
    <property type="project" value="InterPro"/>
</dbReference>
<evidence type="ECO:0000256" key="12">
    <source>
        <dbReference type="ARBA" id="ARBA00044550"/>
    </source>
</evidence>
<dbReference type="GO" id="GO:0046872">
    <property type="term" value="F:metal ion binding"/>
    <property type="evidence" value="ECO:0007669"/>
    <property type="project" value="UniProtKB-KW"/>
</dbReference>
<keyword evidence="3" id="KW-0547">Nucleotide-binding</keyword>
<evidence type="ECO:0000256" key="10">
    <source>
        <dbReference type="ARBA" id="ARBA00034808"/>
    </source>
</evidence>
<feature type="domain" description="Helicase ATP-binding" evidence="13">
    <location>
        <begin position="27"/>
        <end position="195"/>
    </location>
</feature>
<keyword evidence="7" id="KW-0238">DNA-binding</keyword>
<evidence type="ECO:0000256" key="3">
    <source>
        <dbReference type="ARBA" id="ARBA00022741"/>
    </source>
</evidence>
<dbReference type="InterPro" id="IPR004589">
    <property type="entry name" value="DNA_helicase_ATP-dep_RecQ"/>
</dbReference>
<proteinExistence type="inferred from homology"/>
<dbReference type="GO" id="GO:0043590">
    <property type="term" value="C:bacterial nucleoid"/>
    <property type="evidence" value="ECO:0007669"/>
    <property type="project" value="TreeGrafter"/>
</dbReference>
<comment type="caution">
    <text evidence="15">The sequence shown here is derived from an EMBL/GenBank/DDBJ whole genome shotgun (WGS) entry which is preliminary data.</text>
</comment>
<dbReference type="InterPro" id="IPR036388">
    <property type="entry name" value="WH-like_DNA-bd_sf"/>
</dbReference>
<dbReference type="GO" id="GO:0005737">
    <property type="term" value="C:cytoplasm"/>
    <property type="evidence" value="ECO:0007669"/>
    <property type="project" value="TreeGrafter"/>
</dbReference>
<evidence type="ECO:0000256" key="4">
    <source>
        <dbReference type="ARBA" id="ARBA00022801"/>
    </source>
</evidence>
<name>L1N807_9BACT</name>
<dbReference type="RefSeq" id="WP_009163052.1">
    <property type="nucleotide sequence ID" value="NZ_KB291003.1"/>
</dbReference>
<evidence type="ECO:0000256" key="5">
    <source>
        <dbReference type="ARBA" id="ARBA00022806"/>
    </source>
</evidence>
<dbReference type="AlphaFoldDB" id="L1N807"/>
<sequence>MAIDKYQDLLHTYWGYSDFRGIQRDIIESITEGKDTLGLMPTGGGKSITFQIPALLLDGVCIVITPLIALMKDQVDHLKQKGILSAAIYSGMTRREIVSTLENCIFGGVKILYVSPERLSSDIFRIKLRHIRVSFITVDEAHCISQWGYDFRPAYLTIAEIRKLKPDSAVLALTATATSKVVDDIQQRLLFKEKNVFKMSFERKNLAYIVREATDKREQLKHILGSVSGTAIVYVRSHKHAKEISELLNESDITATFYHAALEPVVKNQRQTDWQQNRVRVIVATNAFGMGIDKPDVRLVIHFDCPDSIEAYFQEAGRAGRDSKKAYAVLLWNDSDKRKLSRRIVDNFPEKEYIKTVYEHLAYYYQIGIASGAGHSFLFERDKFCKIFKHFPTQTDSALRILERSGYLHYEVNPDTKARLMFNLGRNDLYRLEESTPQEEAVITELLRNYGGLFTDYMYIEEAMIAHQTGLTTHQVYVILKNLSRRNIISFIPQRKTPIITYLRDRVDAERIIIPREVYEVRKEQYIDRIKAMQQYAQSTEVCRSRLLLDYFGEERNNDCKQCDVCLSHNSSTPTPSTLQHARNSILQLLANNKPHSITDLHTLQLQKDYLDTALEALLSEEEIFINGSEIGRRGH</sequence>
<keyword evidence="6" id="KW-0067">ATP-binding</keyword>
<dbReference type="GO" id="GO:0005524">
    <property type="term" value="F:ATP binding"/>
    <property type="evidence" value="ECO:0007669"/>
    <property type="project" value="UniProtKB-KW"/>
</dbReference>
<dbReference type="SMART" id="SM00487">
    <property type="entry name" value="DEXDc"/>
    <property type="match status" value="1"/>
</dbReference>
<organism evidence="15 16">
    <name type="scientific">Hoylesella saccharolytica F0055</name>
    <dbReference type="NCBI Taxonomy" id="1127699"/>
    <lineage>
        <taxon>Bacteria</taxon>
        <taxon>Pseudomonadati</taxon>
        <taxon>Bacteroidota</taxon>
        <taxon>Bacteroidia</taxon>
        <taxon>Bacteroidales</taxon>
        <taxon>Prevotellaceae</taxon>
        <taxon>Hoylesella</taxon>
    </lineage>
</organism>
<dbReference type="InterPro" id="IPR001650">
    <property type="entry name" value="Helicase_C-like"/>
</dbReference>
<evidence type="ECO:0000256" key="1">
    <source>
        <dbReference type="ARBA" id="ARBA00005446"/>
    </source>
</evidence>
<dbReference type="InterPro" id="IPR032284">
    <property type="entry name" value="RecQ_Zn-bd"/>
</dbReference>
<evidence type="ECO:0000313" key="16">
    <source>
        <dbReference type="Proteomes" id="UP000010433"/>
    </source>
</evidence>
<dbReference type="Proteomes" id="UP000010433">
    <property type="component" value="Unassembled WGS sequence"/>
</dbReference>
<dbReference type="GO" id="GO:0003677">
    <property type="term" value="F:DNA binding"/>
    <property type="evidence" value="ECO:0007669"/>
    <property type="project" value="UniProtKB-KW"/>
</dbReference>
<evidence type="ECO:0000259" key="14">
    <source>
        <dbReference type="PROSITE" id="PS51194"/>
    </source>
</evidence>
<dbReference type="PATRIC" id="fig|1127699.3.peg.1614"/>